<dbReference type="InterPro" id="IPR027417">
    <property type="entry name" value="P-loop_NTPase"/>
</dbReference>
<dbReference type="Pfam" id="PF07475">
    <property type="entry name" value="Hpr_kinase_C"/>
    <property type="match status" value="1"/>
</dbReference>
<sequence>MDIDNKYFYRVYGLNIDSNIEILEFPKRNEDFKDKDIVTILYGQTPNNILEEIREGKSIHVTKDHVWFHIDHVATYCIENGNKVIVDPCEDCDISLMKVYIMGSVLGFLLLQRESTAIHGGTVVINGNAIIFTGERGAGKSTLTTALVKRGYNFVADDVAALSFDNKIVVEPGFPYHKLCVDALENMYYVKELYPCFQADGKVKYIVPDFYGFYKRKVPLTAICELDMGEVDNVKVEEIKGGEKLNKIIKNIYRTEYIGSMGGMTPKYFKKCIEIAKEAKFYIITRPKGKYTVDDQIEIIEGIFKEKKGSKAM</sequence>
<evidence type="ECO:0000313" key="2">
    <source>
        <dbReference type="EMBL" id="MBE6061679.1"/>
    </source>
</evidence>
<proteinExistence type="predicted"/>
<accession>A0A927ZLQ4</accession>
<protein>
    <recommendedName>
        <fullName evidence="1">HPr kinase/phosphorylase C-terminal domain-containing protein</fullName>
    </recommendedName>
</protein>
<name>A0A927ZLQ4_9CLOT</name>
<comment type="caution">
    <text evidence="2">The sequence shown here is derived from an EMBL/GenBank/DDBJ whole genome shotgun (WGS) entry which is preliminary data.</text>
</comment>
<dbReference type="AlphaFoldDB" id="A0A927ZLQ4"/>
<dbReference type="SUPFAM" id="SSF53795">
    <property type="entry name" value="PEP carboxykinase-like"/>
    <property type="match status" value="1"/>
</dbReference>
<dbReference type="Proteomes" id="UP000768462">
    <property type="component" value="Unassembled WGS sequence"/>
</dbReference>
<organism evidence="2 3">
    <name type="scientific">Clostridium sulfidigenes</name>
    <dbReference type="NCBI Taxonomy" id="318464"/>
    <lineage>
        <taxon>Bacteria</taxon>
        <taxon>Bacillati</taxon>
        <taxon>Bacillota</taxon>
        <taxon>Clostridia</taxon>
        <taxon>Eubacteriales</taxon>
        <taxon>Clostridiaceae</taxon>
        <taxon>Clostridium</taxon>
    </lineage>
</organism>
<dbReference type="GO" id="GO:0005524">
    <property type="term" value="F:ATP binding"/>
    <property type="evidence" value="ECO:0007669"/>
    <property type="project" value="InterPro"/>
</dbReference>
<dbReference type="EMBL" id="SVCM01000189">
    <property type="protein sequence ID" value="MBE6061679.1"/>
    <property type="molecule type" value="Genomic_DNA"/>
</dbReference>
<feature type="domain" description="HPr kinase/phosphorylase C-terminal" evidence="1">
    <location>
        <begin position="114"/>
        <end position="163"/>
    </location>
</feature>
<evidence type="ECO:0000259" key="1">
    <source>
        <dbReference type="Pfam" id="PF07475"/>
    </source>
</evidence>
<dbReference type="InterPro" id="IPR011104">
    <property type="entry name" value="Hpr_kin/Pase_C"/>
</dbReference>
<gene>
    <name evidence="2" type="ORF">E7215_16175</name>
</gene>
<dbReference type="Gene3D" id="3.40.50.300">
    <property type="entry name" value="P-loop containing nucleotide triphosphate hydrolases"/>
    <property type="match status" value="1"/>
</dbReference>
<evidence type="ECO:0000313" key="3">
    <source>
        <dbReference type="Proteomes" id="UP000768462"/>
    </source>
</evidence>
<dbReference type="GO" id="GO:0000155">
    <property type="term" value="F:phosphorelay sensor kinase activity"/>
    <property type="evidence" value="ECO:0007669"/>
    <property type="project" value="InterPro"/>
</dbReference>
<reference evidence="2" key="1">
    <citation type="submission" date="2019-04" db="EMBL/GenBank/DDBJ databases">
        <title>Evolution of Biomass-Degrading Anaerobic Consortia Revealed by Metagenomics.</title>
        <authorList>
            <person name="Peng X."/>
        </authorList>
    </citation>
    <scope>NUCLEOTIDE SEQUENCE</scope>
    <source>
        <strain evidence="2">SIG254</strain>
    </source>
</reference>
<dbReference type="GO" id="GO:0006109">
    <property type="term" value="P:regulation of carbohydrate metabolic process"/>
    <property type="evidence" value="ECO:0007669"/>
    <property type="project" value="InterPro"/>
</dbReference>